<gene>
    <name evidence="1" type="ORF">THAPSDRAFT_25182</name>
</gene>
<protein>
    <submittedName>
        <fullName evidence="1">Uncharacterized protein</fullName>
    </submittedName>
</protein>
<dbReference type="OMA" id="TKFTDEM"/>
<evidence type="ECO:0000313" key="2">
    <source>
        <dbReference type="Proteomes" id="UP000001449"/>
    </source>
</evidence>
<dbReference type="HOGENOM" id="CLU_1707834_0_0_1"/>
<dbReference type="EMBL" id="DS999418">
    <property type="protein sequence ID" value="EED86853.1"/>
    <property type="molecule type" value="Genomic_DNA"/>
</dbReference>
<sequence length="154" mass="17019">MVNPAEVAEINTYFQNRINGGVGLDRNGTGSTVSSRVMYWRALTRCIHPSPKTTPHLVETGIRAESKKIWATRGKDARVAAAAARLAQPASWRQLSGIPLMIHEVKHVGNRPFMVGFAVCAVGALWIQTKFTDEMREESLYWSTFHGDGKKGGH</sequence>
<dbReference type="GeneID" id="7442577"/>
<dbReference type="PaxDb" id="35128-Thaps25182"/>
<dbReference type="Proteomes" id="UP000001449">
    <property type="component" value="Chromosome 16"/>
</dbReference>
<dbReference type="RefSeq" id="XP_002296869.1">
    <property type="nucleotide sequence ID" value="XM_002296833.1"/>
</dbReference>
<proteinExistence type="predicted"/>
<dbReference type="InParanoid" id="B8LCU9"/>
<dbReference type="eggNOG" id="ENOG502TA3S">
    <property type="taxonomic scope" value="Eukaryota"/>
</dbReference>
<dbReference type="KEGG" id="tps:THAPSDRAFT_25182"/>
<organism evidence="1 2">
    <name type="scientific">Thalassiosira pseudonana</name>
    <name type="common">Marine diatom</name>
    <name type="synonym">Cyclotella nana</name>
    <dbReference type="NCBI Taxonomy" id="35128"/>
    <lineage>
        <taxon>Eukaryota</taxon>
        <taxon>Sar</taxon>
        <taxon>Stramenopiles</taxon>
        <taxon>Ochrophyta</taxon>
        <taxon>Bacillariophyta</taxon>
        <taxon>Coscinodiscophyceae</taxon>
        <taxon>Thalassiosirophycidae</taxon>
        <taxon>Thalassiosirales</taxon>
        <taxon>Thalassiosiraceae</taxon>
        <taxon>Thalassiosira</taxon>
    </lineage>
</organism>
<dbReference type="AlphaFoldDB" id="B8LCU9"/>
<accession>B8LCU9</accession>
<keyword evidence="2" id="KW-1185">Reference proteome</keyword>
<name>B8LCU9_THAPS</name>
<reference evidence="1 2" key="2">
    <citation type="journal article" date="2008" name="Nature">
        <title>The Phaeodactylum genome reveals the evolutionary history of diatom genomes.</title>
        <authorList>
            <person name="Bowler C."/>
            <person name="Allen A.E."/>
            <person name="Badger J.H."/>
            <person name="Grimwood J."/>
            <person name="Jabbari K."/>
            <person name="Kuo A."/>
            <person name="Maheswari U."/>
            <person name="Martens C."/>
            <person name="Maumus F."/>
            <person name="Otillar R.P."/>
            <person name="Rayko E."/>
            <person name="Salamov A."/>
            <person name="Vandepoele K."/>
            <person name="Beszteri B."/>
            <person name="Gruber A."/>
            <person name="Heijde M."/>
            <person name="Katinka M."/>
            <person name="Mock T."/>
            <person name="Valentin K."/>
            <person name="Verret F."/>
            <person name="Berges J.A."/>
            <person name="Brownlee C."/>
            <person name="Cadoret J.P."/>
            <person name="Chiovitti A."/>
            <person name="Choi C.J."/>
            <person name="Coesel S."/>
            <person name="De Martino A."/>
            <person name="Detter J.C."/>
            <person name="Durkin C."/>
            <person name="Falciatore A."/>
            <person name="Fournet J."/>
            <person name="Haruta M."/>
            <person name="Huysman M.J."/>
            <person name="Jenkins B.D."/>
            <person name="Jiroutova K."/>
            <person name="Jorgensen R.E."/>
            <person name="Joubert Y."/>
            <person name="Kaplan A."/>
            <person name="Kroger N."/>
            <person name="Kroth P.G."/>
            <person name="La Roche J."/>
            <person name="Lindquist E."/>
            <person name="Lommer M."/>
            <person name="Martin-Jezequel V."/>
            <person name="Lopez P.J."/>
            <person name="Lucas S."/>
            <person name="Mangogna M."/>
            <person name="McGinnis K."/>
            <person name="Medlin L.K."/>
            <person name="Montsant A."/>
            <person name="Oudot-Le Secq M.P."/>
            <person name="Napoli C."/>
            <person name="Obornik M."/>
            <person name="Parker M.S."/>
            <person name="Petit J.L."/>
            <person name="Porcel B.M."/>
            <person name="Poulsen N."/>
            <person name="Robison M."/>
            <person name="Rychlewski L."/>
            <person name="Rynearson T.A."/>
            <person name="Schmutz J."/>
            <person name="Shapiro H."/>
            <person name="Siaut M."/>
            <person name="Stanley M."/>
            <person name="Sussman M.R."/>
            <person name="Taylor A.R."/>
            <person name="Vardi A."/>
            <person name="von Dassow P."/>
            <person name="Vyverman W."/>
            <person name="Willis A."/>
            <person name="Wyrwicz L.S."/>
            <person name="Rokhsar D.S."/>
            <person name="Weissenbach J."/>
            <person name="Armbrust E.V."/>
            <person name="Green B.R."/>
            <person name="Van de Peer Y."/>
            <person name="Grigoriev I.V."/>
        </authorList>
    </citation>
    <scope>NUCLEOTIDE SEQUENCE [LARGE SCALE GENOMIC DNA]</scope>
    <source>
        <strain evidence="1 2">CCMP1335</strain>
    </source>
</reference>
<evidence type="ECO:0000313" key="1">
    <source>
        <dbReference type="EMBL" id="EED86853.1"/>
    </source>
</evidence>
<reference evidence="1 2" key="1">
    <citation type="journal article" date="2004" name="Science">
        <title>The genome of the diatom Thalassiosira pseudonana: ecology, evolution, and metabolism.</title>
        <authorList>
            <person name="Armbrust E.V."/>
            <person name="Berges J.A."/>
            <person name="Bowler C."/>
            <person name="Green B.R."/>
            <person name="Martinez D."/>
            <person name="Putnam N.H."/>
            <person name="Zhou S."/>
            <person name="Allen A.E."/>
            <person name="Apt K.E."/>
            <person name="Bechner M."/>
            <person name="Brzezinski M.A."/>
            <person name="Chaal B.K."/>
            <person name="Chiovitti A."/>
            <person name="Davis A.K."/>
            <person name="Demarest M.S."/>
            <person name="Detter J.C."/>
            <person name="Glavina T."/>
            <person name="Goodstein D."/>
            <person name="Hadi M.Z."/>
            <person name="Hellsten U."/>
            <person name="Hildebrand M."/>
            <person name="Jenkins B.D."/>
            <person name="Jurka J."/>
            <person name="Kapitonov V.V."/>
            <person name="Kroger N."/>
            <person name="Lau W.W."/>
            <person name="Lane T.W."/>
            <person name="Larimer F.W."/>
            <person name="Lippmeier J.C."/>
            <person name="Lucas S."/>
            <person name="Medina M."/>
            <person name="Montsant A."/>
            <person name="Obornik M."/>
            <person name="Parker M.S."/>
            <person name="Palenik B."/>
            <person name="Pazour G.J."/>
            <person name="Richardson P.M."/>
            <person name="Rynearson T.A."/>
            <person name="Saito M.A."/>
            <person name="Schwartz D.C."/>
            <person name="Thamatrakoln K."/>
            <person name="Valentin K."/>
            <person name="Vardi A."/>
            <person name="Wilkerson F.P."/>
            <person name="Rokhsar D.S."/>
        </authorList>
    </citation>
    <scope>NUCLEOTIDE SEQUENCE [LARGE SCALE GENOMIC DNA]</scope>
    <source>
        <strain evidence="1 2">CCMP1335</strain>
    </source>
</reference>